<keyword evidence="6" id="KW-1185">Reference proteome</keyword>
<dbReference type="GO" id="GO:0008168">
    <property type="term" value="F:methyltransferase activity"/>
    <property type="evidence" value="ECO:0007669"/>
    <property type="project" value="UniProtKB-KW"/>
</dbReference>
<dbReference type="OrthoDB" id="9777830at2"/>
<evidence type="ECO:0000256" key="3">
    <source>
        <dbReference type="ARBA" id="ARBA00022691"/>
    </source>
</evidence>
<dbReference type="GO" id="GO:0032259">
    <property type="term" value="P:methylation"/>
    <property type="evidence" value="ECO:0007669"/>
    <property type="project" value="UniProtKB-KW"/>
</dbReference>
<dbReference type="SUPFAM" id="SSF53335">
    <property type="entry name" value="S-adenosyl-L-methionine-dependent methyltransferases"/>
    <property type="match status" value="1"/>
</dbReference>
<evidence type="ECO:0000259" key="4">
    <source>
        <dbReference type="Pfam" id="PF13649"/>
    </source>
</evidence>
<dbReference type="Gene3D" id="3.40.50.150">
    <property type="entry name" value="Vaccinia Virus protein VP39"/>
    <property type="match status" value="1"/>
</dbReference>
<accession>A0A1M7UHI5</accession>
<dbReference type="PANTHER" id="PTHR43464:SF19">
    <property type="entry name" value="UBIQUINONE BIOSYNTHESIS O-METHYLTRANSFERASE, MITOCHONDRIAL"/>
    <property type="match status" value="1"/>
</dbReference>
<dbReference type="PANTHER" id="PTHR43464">
    <property type="entry name" value="METHYLTRANSFERASE"/>
    <property type="match status" value="1"/>
</dbReference>
<proteinExistence type="predicted"/>
<evidence type="ECO:0000256" key="1">
    <source>
        <dbReference type="ARBA" id="ARBA00022603"/>
    </source>
</evidence>
<dbReference type="InterPro" id="IPR029063">
    <property type="entry name" value="SAM-dependent_MTases_sf"/>
</dbReference>
<dbReference type="Proteomes" id="UP000184096">
    <property type="component" value="Chromosome I"/>
</dbReference>
<dbReference type="CDD" id="cd02440">
    <property type="entry name" value="AdoMet_MTases"/>
    <property type="match status" value="1"/>
</dbReference>
<keyword evidence="1 5" id="KW-0489">Methyltransferase</keyword>
<dbReference type="InterPro" id="IPR041698">
    <property type="entry name" value="Methyltransf_25"/>
</dbReference>
<keyword evidence="2 5" id="KW-0808">Transferase</keyword>
<name>A0A1M7UHI5_9BRAD</name>
<gene>
    <name evidence="5" type="ORF">SAMN05444170_5102</name>
</gene>
<evidence type="ECO:0000256" key="2">
    <source>
        <dbReference type="ARBA" id="ARBA00022679"/>
    </source>
</evidence>
<keyword evidence="3" id="KW-0949">S-adenosyl-L-methionine</keyword>
<evidence type="ECO:0000313" key="6">
    <source>
        <dbReference type="Proteomes" id="UP000184096"/>
    </source>
</evidence>
<dbReference type="Pfam" id="PF13649">
    <property type="entry name" value="Methyltransf_25"/>
    <property type="match status" value="1"/>
</dbReference>
<dbReference type="RefSeq" id="WP_072822056.1">
    <property type="nucleotide sequence ID" value="NZ_LT670849.1"/>
</dbReference>
<organism evidence="5 6">
    <name type="scientific">Bradyrhizobium erythrophlei</name>
    <dbReference type="NCBI Taxonomy" id="1437360"/>
    <lineage>
        <taxon>Bacteria</taxon>
        <taxon>Pseudomonadati</taxon>
        <taxon>Pseudomonadota</taxon>
        <taxon>Alphaproteobacteria</taxon>
        <taxon>Hyphomicrobiales</taxon>
        <taxon>Nitrobacteraceae</taxon>
        <taxon>Bradyrhizobium</taxon>
    </lineage>
</organism>
<feature type="domain" description="Methyltransferase" evidence="4">
    <location>
        <begin position="54"/>
        <end position="153"/>
    </location>
</feature>
<protein>
    <submittedName>
        <fullName evidence="5">Methyltransferase domain-containing protein</fullName>
    </submittedName>
</protein>
<dbReference type="AlphaFoldDB" id="A0A1M7UHI5"/>
<reference evidence="6" key="1">
    <citation type="submission" date="2016-11" db="EMBL/GenBank/DDBJ databases">
        <authorList>
            <person name="Varghese N."/>
            <person name="Submissions S."/>
        </authorList>
    </citation>
    <scope>NUCLEOTIDE SEQUENCE [LARGE SCALE GENOMIC DNA]</scope>
    <source>
        <strain evidence="6">GAS401</strain>
    </source>
</reference>
<sequence length="235" mass="26009">MSIKDQCKSPAGDTSRYWESIFSSRGWGAYPPEDLIRFIARNYGQAADRATVRVLEIGCGPGPNIWYLVREGYGVAGIDGSVTAIAQARKRLSTDGLPTNEGRVDLRVGNFVNLPWSDAEFDAVIDIAALYANKRSDIVSAIDEVFRTLKPGGMFFGKMFGADTTGSDSGILFEPGTRQFPDRGPCAGNEIAHFFERNELLELFRAFRKVDIDHSICTERNGEILTFHWLVSATK</sequence>
<evidence type="ECO:0000313" key="5">
    <source>
        <dbReference type="EMBL" id="SHN82404.1"/>
    </source>
</evidence>
<dbReference type="EMBL" id="LT670849">
    <property type="protein sequence ID" value="SHN82404.1"/>
    <property type="molecule type" value="Genomic_DNA"/>
</dbReference>